<dbReference type="AlphaFoldDB" id="A0A7S1F1X3"/>
<proteinExistence type="predicted"/>
<name>A0A7S1F1X3_NOCSC</name>
<sequence>MVLARDDSRKSLLLLYTDKIDSITLTEEADRSSSSRAPESNFLQEAGQSLDRISQQMNKPLNTLAGFAGPKQRMLEYTPSTSAVPFSSIRSVTEKNGKLVVTRLDEKQPFTICLAASPISPVAQISLCEGLLSAWKHTGKVANWSELHAALHQEVEVRIVSTGPQGAGERKLQVFEVQRRRPMSNEWSAKYLPTDRGLDWRWVDSTGRPHPLLSKDLSQEQCVACSKPPCELGDLYHAATDWAVQRTSNTDEDGWMYGFAWNTASWSVEPGLFDYLRRRVWSKSYR</sequence>
<protein>
    <submittedName>
        <fullName evidence="1">Uncharacterized protein</fullName>
    </submittedName>
</protein>
<gene>
    <name evidence="1" type="ORF">NSCI0253_LOCUS12065</name>
</gene>
<evidence type="ECO:0000313" key="1">
    <source>
        <dbReference type="EMBL" id="CAD8837717.1"/>
    </source>
</evidence>
<dbReference type="EMBL" id="HBFQ01017354">
    <property type="protein sequence ID" value="CAD8837717.1"/>
    <property type="molecule type" value="Transcribed_RNA"/>
</dbReference>
<organism evidence="1">
    <name type="scientific">Noctiluca scintillans</name>
    <name type="common">Sea sparkle</name>
    <name type="synonym">Red tide dinoflagellate</name>
    <dbReference type="NCBI Taxonomy" id="2966"/>
    <lineage>
        <taxon>Eukaryota</taxon>
        <taxon>Sar</taxon>
        <taxon>Alveolata</taxon>
        <taxon>Dinophyceae</taxon>
        <taxon>Noctilucales</taxon>
        <taxon>Noctilucaceae</taxon>
        <taxon>Noctiluca</taxon>
    </lineage>
</organism>
<reference evidence="1" key="1">
    <citation type="submission" date="2021-01" db="EMBL/GenBank/DDBJ databases">
        <authorList>
            <person name="Corre E."/>
            <person name="Pelletier E."/>
            <person name="Niang G."/>
            <person name="Scheremetjew M."/>
            <person name="Finn R."/>
            <person name="Kale V."/>
            <person name="Holt S."/>
            <person name="Cochrane G."/>
            <person name="Meng A."/>
            <person name="Brown T."/>
            <person name="Cohen L."/>
        </authorList>
    </citation>
    <scope>NUCLEOTIDE SEQUENCE</scope>
</reference>
<accession>A0A7S1F1X3</accession>